<protein>
    <submittedName>
        <fullName evidence="3">DUF1328 domain-containing protein</fullName>
    </submittedName>
</protein>
<dbReference type="EMBL" id="JBDNCH010000002">
    <property type="protein sequence ID" value="MEN9061934.1"/>
    <property type="molecule type" value="Genomic_DNA"/>
</dbReference>
<dbReference type="AlphaFoldDB" id="A0AAW9SCY9"/>
<dbReference type="Proteomes" id="UP001428774">
    <property type="component" value="Unassembled WGS sequence"/>
</dbReference>
<organism evidence="3 4">
    <name type="scientific">Ponticoccus litoralis</name>
    <dbReference type="NCBI Taxonomy" id="422297"/>
    <lineage>
        <taxon>Bacteria</taxon>
        <taxon>Pseudomonadati</taxon>
        <taxon>Pseudomonadota</taxon>
        <taxon>Alphaproteobacteria</taxon>
        <taxon>Rhodobacterales</taxon>
        <taxon>Roseobacteraceae</taxon>
        <taxon>Ponticoccus</taxon>
    </lineage>
</organism>
<reference evidence="3 4" key="1">
    <citation type="submission" date="2024-05" db="EMBL/GenBank/DDBJ databases">
        <title>Genome sequence of Ponticoccus litoralis KCCM 90028.</title>
        <authorList>
            <person name="Kim J.M."/>
            <person name="Lee J.K."/>
            <person name="Choi B.J."/>
            <person name="Bayburt H."/>
            <person name="Baek J.H."/>
            <person name="Jeon C.O."/>
        </authorList>
    </citation>
    <scope>NUCLEOTIDE SEQUENCE [LARGE SCALE GENOMIC DNA]</scope>
    <source>
        <strain evidence="3 4">KCCM 90028</strain>
    </source>
</reference>
<feature type="transmembrane region" description="Helical" evidence="2">
    <location>
        <begin position="29"/>
        <end position="51"/>
    </location>
</feature>
<accession>A0AAW9SCY9</accession>
<evidence type="ECO:0000256" key="2">
    <source>
        <dbReference type="SAM" id="Phobius"/>
    </source>
</evidence>
<keyword evidence="2" id="KW-1133">Transmembrane helix</keyword>
<evidence type="ECO:0000313" key="3">
    <source>
        <dbReference type="EMBL" id="MEN9061934.1"/>
    </source>
</evidence>
<evidence type="ECO:0000256" key="1">
    <source>
        <dbReference type="SAM" id="MobiDB-lite"/>
    </source>
</evidence>
<evidence type="ECO:0000313" key="4">
    <source>
        <dbReference type="Proteomes" id="UP001428774"/>
    </source>
</evidence>
<name>A0AAW9SCY9_9RHOB</name>
<keyword evidence="2" id="KW-0812">Transmembrane</keyword>
<feature type="compositionally biased region" description="Basic and acidic residues" evidence="1">
    <location>
        <begin position="62"/>
        <end position="72"/>
    </location>
</feature>
<proteinExistence type="predicted"/>
<dbReference type="RefSeq" id="WP_347166961.1">
    <property type="nucleotide sequence ID" value="NZ_JBDNCH010000002.1"/>
</dbReference>
<keyword evidence="2" id="KW-0472">Membrane</keyword>
<keyword evidence="4" id="KW-1185">Reference proteome</keyword>
<feature type="region of interest" description="Disordered" evidence="1">
    <location>
        <begin position="53"/>
        <end position="78"/>
    </location>
</feature>
<comment type="caution">
    <text evidence="3">The sequence shown here is derived from an EMBL/GenBank/DDBJ whole genome shotgun (WGS) entry which is preliminary data.</text>
</comment>
<gene>
    <name evidence="3" type="ORF">ABFB10_13870</name>
</gene>
<sequence length="78" mass="8279">MPFWPSVLLALAVVTGVFGFSGLGAASAPVAQVLCLIFGALFALSLLARHINGGSPSRRSRHELYRPVRASERSGLTR</sequence>